<evidence type="ECO:0000313" key="2">
    <source>
        <dbReference type="Proteomes" id="UP000054324"/>
    </source>
</evidence>
<dbReference type="EMBL" id="KL597092">
    <property type="protein sequence ID" value="KER20105.1"/>
    <property type="molecule type" value="Genomic_DNA"/>
</dbReference>
<dbReference type="AlphaFoldDB" id="A0A074ZA40"/>
<keyword evidence="2" id="KW-1185">Reference proteome</keyword>
<proteinExistence type="predicted"/>
<accession>A0A074ZA40</accession>
<organism evidence="1 2">
    <name type="scientific">Opisthorchis viverrini</name>
    <name type="common">Southeast Asian liver fluke</name>
    <dbReference type="NCBI Taxonomy" id="6198"/>
    <lineage>
        <taxon>Eukaryota</taxon>
        <taxon>Metazoa</taxon>
        <taxon>Spiralia</taxon>
        <taxon>Lophotrochozoa</taxon>
        <taxon>Platyhelminthes</taxon>
        <taxon>Trematoda</taxon>
        <taxon>Digenea</taxon>
        <taxon>Opisthorchiida</taxon>
        <taxon>Opisthorchiata</taxon>
        <taxon>Opisthorchiidae</taxon>
        <taxon>Opisthorchis</taxon>
    </lineage>
</organism>
<dbReference type="RefSeq" id="XP_009176154.1">
    <property type="nucleotide sequence ID" value="XM_009177890.1"/>
</dbReference>
<dbReference type="Proteomes" id="UP000054324">
    <property type="component" value="Unassembled WGS sequence"/>
</dbReference>
<protein>
    <submittedName>
        <fullName evidence="1">Uncharacterized protein</fullName>
    </submittedName>
</protein>
<dbReference type="CTD" id="20325444"/>
<dbReference type="KEGG" id="ovi:T265_11276"/>
<name>A0A074ZA40_OPIVI</name>
<reference evidence="1 2" key="1">
    <citation type="submission" date="2013-11" db="EMBL/GenBank/DDBJ databases">
        <title>Opisthorchis viverrini - life in the bile duct.</title>
        <authorList>
            <person name="Young N.D."/>
            <person name="Nagarajan N."/>
            <person name="Lin S.J."/>
            <person name="Korhonen P.K."/>
            <person name="Jex A.R."/>
            <person name="Hall R.S."/>
            <person name="Safavi-Hemami H."/>
            <person name="Kaewkong W."/>
            <person name="Bertrand D."/>
            <person name="Gao S."/>
            <person name="Seet Q."/>
            <person name="Wongkham S."/>
            <person name="Teh B.T."/>
            <person name="Wongkham C."/>
            <person name="Intapan P.M."/>
            <person name="Maleewong W."/>
            <person name="Yang X."/>
            <person name="Hu M."/>
            <person name="Wang Z."/>
            <person name="Hofmann A."/>
            <person name="Sternberg P.W."/>
            <person name="Tan P."/>
            <person name="Wang J."/>
            <person name="Gasser R.B."/>
        </authorList>
    </citation>
    <scope>NUCLEOTIDE SEQUENCE [LARGE SCALE GENOMIC DNA]</scope>
</reference>
<dbReference type="GeneID" id="20325444"/>
<evidence type="ECO:0000313" key="1">
    <source>
        <dbReference type="EMBL" id="KER20105.1"/>
    </source>
</evidence>
<sequence>MGTTVPGRRRCKTWLPTDISGDLVVSFHPDCLKVTTDHITFKINKDGVPWTNGGHIEGFNEPHQK</sequence>
<gene>
    <name evidence="1" type="ORF">T265_11276</name>
</gene>